<comment type="caution">
    <text evidence="2">The sequence shown here is derived from an EMBL/GenBank/DDBJ whole genome shotgun (WGS) entry which is preliminary data.</text>
</comment>
<feature type="compositionally biased region" description="Polar residues" evidence="1">
    <location>
        <begin position="64"/>
        <end position="88"/>
    </location>
</feature>
<evidence type="ECO:0000313" key="2">
    <source>
        <dbReference type="EMBL" id="NDW17192.1"/>
    </source>
</evidence>
<evidence type="ECO:0000313" key="3">
    <source>
        <dbReference type="Proteomes" id="UP000471381"/>
    </source>
</evidence>
<protein>
    <submittedName>
        <fullName evidence="2">Uncharacterized protein</fullName>
    </submittedName>
</protein>
<dbReference type="EMBL" id="JAAAWO010000016">
    <property type="protein sequence ID" value="NDW17192.1"/>
    <property type="molecule type" value="Genomic_DNA"/>
</dbReference>
<dbReference type="AlphaFoldDB" id="A0A6N9TL30"/>
<gene>
    <name evidence="2" type="ORF">GTQ48_16875</name>
</gene>
<organism evidence="2 3">
    <name type="scientific">Alteromonas genovensis</name>
    <dbReference type="NCBI Taxonomy" id="471225"/>
    <lineage>
        <taxon>Bacteria</taxon>
        <taxon>Pseudomonadati</taxon>
        <taxon>Pseudomonadota</taxon>
        <taxon>Gammaproteobacteria</taxon>
        <taxon>Alteromonadales</taxon>
        <taxon>Alteromonadaceae</taxon>
        <taxon>Alteromonas/Salinimonas group</taxon>
        <taxon>Alteromonas</taxon>
    </lineage>
</organism>
<feature type="compositionally biased region" description="Polar residues" evidence="1">
    <location>
        <begin position="99"/>
        <end position="124"/>
    </location>
</feature>
<dbReference type="RefSeq" id="WP_163107707.1">
    <property type="nucleotide sequence ID" value="NZ_JAAAWO010000016.1"/>
</dbReference>
<sequence length="273" mass="30278">MKYGMFVLVLAAFVAGYFIGHARPFTGADTPPSSQLADGTSSSNTPALNAQSLNGKFATESETKSGSPHNLISDNQTDGNQQQPLSSDNVDKSEPSELIVSQNKDSQRDNAPSDPNTSDQQSAVSFPAAQEELDEWVTARKETLQQQLTDAIGEQDASWMFDQVLKDNEFLNQPTATNAFDDDVVSRFEMEQKLKDFITARSKDPQLQILSVNCIQGRCEITLEGKDQTAAIFLFFDIQKDKSLGVIELMTPTFYLDDEGNYWLYRTLTYAVN</sequence>
<feature type="compositionally biased region" description="Polar residues" evidence="1">
    <location>
        <begin position="31"/>
        <end position="54"/>
    </location>
</feature>
<reference evidence="2 3" key="1">
    <citation type="submission" date="2020-01" db="EMBL/GenBank/DDBJ databases">
        <title>Genomes of bacteria type strains.</title>
        <authorList>
            <person name="Chen J."/>
            <person name="Zhu S."/>
            <person name="Yang J."/>
        </authorList>
    </citation>
    <scope>NUCLEOTIDE SEQUENCE [LARGE SCALE GENOMIC DNA]</scope>
    <source>
        <strain evidence="2 3">LMG 24078</strain>
    </source>
</reference>
<dbReference type="Proteomes" id="UP000471381">
    <property type="component" value="Unassembled WGS sequence"/>
</dbReference>
<name>A0A6N9TL30_9ALTE</name>
<proteinExistence type="predicted"/>
<accession>A0A6N9TL30</accession>
<keyword evidence="3" id="KW-1185">Reference proteome</keyword>
<evidence type="ECO:0000256" key="1">
    <source>
        <dbReference type="SAM" id="MobiDB-lite"/>
    </source>
</evidence>
<feature type="region of interest" description="Disordered" evidence="1">
    <location>
        <begin position="29"/>
        <end position="129"/>
    </location>
</feature>